<keyword evidence="2" id="KW-0413">Isomerase</keyword>
<dbReference type="GO" id="GO:0004106">
    <property type="term" value="F:chorismate mutase activity"/>
    <property type="evidence" value="ECO:0007669"/>
    <property type="project" value="UniProtKB-EC"/>
</dbReference>
<proteinExistence type="predicted"/>
<name>A0A7V4XQA3_9BACT</name>
<dbReference type="Gene3D" id="1.20.59.10">
    <property type="entry name" value="Chorismate mutase"/>
    <property type="match status" value="1"/>
</dbReference>
<dbReference type="EC" id="5.4.99.5" evidence="1"/>
<dbReference type="EMBL" id="DTKL01000009">
    <property type="protein sequence ID" value="HGY93199.1"/>
    <property type="molecule type" value="Genomic_DNA"/>
</dbReference>
<dbReference type="SMART" id="SM00830">
    <property type="entry name" value="CM_2"/>
    <property type="match status" value="1"/>
</dbReference>
<organism evidence="5">
    <name type="scientific">Acidobacterium capsulatum</name>
    <dbReference type="NCBI Taxonomy" id="33075"/>
    <lineage>
        <taxon>Bacteria</taxon>
        <taxon>Pseudomonadati</taxon>
        <taxon>Acidobacteriota</taxon>
        <taxon>Terriglobia</taxon>
        <taxon>Terriglobales</taxon>
        <taxon>Acidobacteriaceae</taxon>
        <taxon>Acidobacterium</taxon>
    </lineage>
</organism>
<evidence type="ECO:0000256" key="3">
    <source>
        <dbReference type="SAM" id="Coils"/>
    </source>
</evidence>
<dbReference type="Pfam" id="PF01817">
    <property type="entry name" value="CM_2"/>
    <property type="match status" value="1"/>
</dbReference>
<dbReference type="AlphaFoldDB" id="A0A7V4XQA3"/>
<dbReference type="InterPro" id="IPR002701">
    <property type="entry name" value="CM_II_prokaryot"/>
</dbReference>
<dbReference type="GO" id="GO:0046417">
    <property type="term" value="P:chorismate metabolic process"/>
    <property type="evidence" value="ECO:0007669"/>
    <property type="project" value="InterPro"/>
</dbReference>
<protein>
    <recommendedName>
        <fullName evidence="1">chorismate mutase</fullName>
        <ecNumber evidence="1">5.4.99.5</ecNumber>
    </recommendedName>
</protein>
<dbReference type="GO" id="GO:0009697">
    <property type="term" value="P:salicylic acid biosynthetic process"/>
    <property type="evidence" value="ECO:0007669"/>
    <property type="project" value="TreeGrafter"/>
</dbReference>
<evidence type="ECO:0000256" key="2">
    <source>
        <dbReference type="ARBA" id="ARBA00023235"/>
    </source>
</evidence>
<keyword evidence="3" id="KW-0175">Coiled coil</keyword>
<reference evidence="5" key="1">
    <citation type="journal article" date="2020" name="mSystems">
        <title>Genome- and Community-Level Interaction Insights into Carbon Utilization and Element Cycling Functions of Hydrothermarchaeota in Hydrothermal Sediment.</title>
        <authorList>
            <person name="Zhou Z."/>
            <person name="Liu Y."/>
            <person name="Xu W."/>
            <person name="Pan J."/>
            <person name="Luo Z.H."/>
            <person name="Li M."/>
        </authorList>
    </citation>
    <scope>NUCLEOTIDE SEQUENCE [LARGE SCALE GENOMIC DNA]</scope>
    <source>
        <strain evidence="5">SpSt-855</strain>
    </source>
</reference>
<dbReference type="PANTHER" id="PTHR38041:SF1">
    <property type="entry name" value="CHORISMATE MUTASE"/>
    <property type="match status" value="1"/>
</dbReference>
<dbReference type="SUPFAM" id="SSF48600">
    <property type="entry name" value="Chorismate mutase II"/>
    <property type="match status" value="1"/>
</dbReference>
<evidence type="ECO:0000256" key="1">
    <source>
        <dbReference type="ARBA" id="ARBA00012404"/>
    </source>
</evidence>
<dbReference type="InterPro" id="IPR036263">
    <property type="entry name" value="Chorismate_II_sf"/>
</dbReference>
<feature type="coiled-coil region" evidence="3">
    <location>
        <begin position="3"/>
        <end position="30"/>
    </location>
</feature>
<accession>A0A7V4XQA3</accession>
<evidence type="ECO:0000259" key="4">
    <source>
        <dbReference type="PROSITE" id="PS51168"/>
    </source>
</evidence>
<feature type="domain" description="Chorismate mutase" evidence="4">
    <location>
        <begin position="1"/>
        <end position="87"/>
    </location>
</feature>
<dbReference type="PROSITE" id="PS51168">
    <property type="entry name" value="CHORISMATE_MUT_2"/>
    <property type="match status" value="1"/>
</dbReference>
<dbReference type="InterPro" id="IPR036979">
    <property type="entry name" value="CM_dom_sf"/>
</dbReference>
<dbReference type="InterPro" id="IPR051331">
    <property type="entry name" value="Chorismate_mutase-related"/>
</dbReference>
<evidence type="ECO:0000313" key="5">
    <source>
        <dbReference type="EMBL" id="HGY93199.1"/>
    </source>
</evidence>
<sequence length="100" mass="11636">MDIADWRRRIDELDREIVRLISERAAAAQAIGRLKRVTDLPVYEPNRERVIFDNVRANNPGPLPDIELTHIYERIIDVMRALQRNELASQANSATTREEK</sequence>
<gene>
    <name evidence="5" type="ORF">ENW50_00700</name>
</gene>
<dbReference type="PANTHER" id="PTHR38041">
    <property type="entry name" value="CHORISMATE MUTASE"/>
    <property type="match status" value="1"/>
</dbReference>
<comment type="caution">
    <text evidence="5">The sequence shown here is derived from an EMBL/GenBank/DDBJ whole genome shotgun (WGS) entry which is preliminary data.</text>
</comment>